<evidence type="ECO:0000256" key="7">
    <source>
        <dbReference type="ARBA" id="ARBA00022989"/>
    </source>
</evidence>
<keyword evidence="6 12" id="KW-0067">ATP-binding</keyword>
<reference evidence="12" key="1">
    <citation type="submission" date="2020-10" db="EMBL/GenBank/DDBJ databases">
        <authorList>
            <person name="Gilroy R."/>
        </authorList>
    </citation>
    <scope>NUCLEOTIDE SEQUENCE</scope>
    <source>
        <strain evidence="12">ChiSxjej1B13-7041</strain>
    </source>
</reference>
<dbReference type="SUPFAM" id="SSF90123">
    <property type="entry name" value="ABC transporter transmembrane region"/>
    <property type="match status" value="1"/>
</dbReference>
<feature type="transmembrane region" description="Helical" evidence="9">
    <location>
        <begin position="157"/>
        <end position="178"/>
    </location>
</feature>
<organism evidence="12 13">
    <name type="scientific">Candidatus Egerieimonas intestinavium</name>
    <dbReference type="NCBI Taxonomy" id="2840777"/>
    <lineage>
        <taxon>Bacteria</taxon>
        <taxon>Bacillati</taxon>
        <taxon>Bacillota</taxon>
        <taxon>Clostridia</taxon>
        <taxon>Lachnospirales</taxon>
        <taxon>Lachnospiraceae</taxon>
        <taxon>Lachnospiraceae incertae sedis</taxon>
        <taxon>Candidatus Egerieimonas</taxon>
    </lineage>
</organism>
<dbReference type="InterPro" id="IPR027417">
    <property type="entry name" value="P-loop_NTPase"/>
</dbReference>
<feature type="domain" description="ABC transmembrane type-1" evidence="11">
    <location>
        <begin position="16"/>
        <end position="298"/>
    </location>
</feature>
<comment type="subcellular location">
    <subcellularLocation>
        <location evidence="1">Cell membrane</location>
        <topology evidence="1">Multi-pass membrane protein</topology>
    </subcellularLocation>
</comment>
<evidence type="ECO:0000256" key="9">
    <source>
        <dbReference type="SAM" id="Phobius"/>
    </source>
</evidence>
<dbReference type="Gene3D" id="3.40.50.300">
    <property type="entry name" value="P-loop containing nucleotide triphosphate hydrolases"/>
    <property type="match status" value="1"/>
</dbReference>
<dbReference type="PANTHER" id="PTHR43394">
    <property type="entry name" value="ATP-DEPENDENT PERMEASE MDL1, MITOCHONDRIAL"/>
    <property type="match status" value="1"/>
</dbReference>
<dbReference type="AlphaFoldDB" id="A0A9D1JH57"/>
<feature type="domain" description="ABC transporter" evidence="10">
    <location>
        <begin position="342"/>
        <end position="577"/>
    </location>
</feature>
<evidence type="ECO:0000256" key="3">
    <source>
        <dbReference type="ARBA" id="ARBA00022475"/>
    </source>
</evidence>
<feature type="transmembrane region" description="Helical" evidence="9">
    <location>
        <begin position="275"/>
        <end position="296"/>
    </location>
</feature>
<evidence type="ECO:0000256" key="1">
    <source>
        <dbReference type="ARBA" id="ARBA00004651"/>
    </source>
</evidence>
<keyword evidence="7 9" id="KW-1133">Transmembrane helix</keyword>
<dbReference type="CDD" id="cd18548">
    <property type="entry name" value="ABC_6TM_Tm287_like"/>
    <property type="match status" value="1"/>
</dbReference>
<evidence type="ECO:0000313" key="12">
    <source>
        <dbReference type="EMBL" id="HIR94166.1"/>
    </source>
</evidence>
<dbReference type="Proteomes" id="UP000886841">
    <property type="component" value="Unassembled WGS sequence"/>
</dbReference>
<keyword evidence="5" id="KW-0547">Nucleotide-binding</keyword>
<evidence type="ECO:0000313" key="13">
    <source>
        <dbReference type="Proteomes" id="UP000886841"/>
    </source>
</evidence>
<dbReference type="InterPro" id="IPR003439">
    <property type="entry name" value="ABC_transporter-like_ATP-bd"/>
</dbReference>
<evidence type="ECO:0000259" key="11">
    <source>
        <dbReference type="PROSITE" id="PS50929"/>
    </source>
</evidence>
<feature type="transmembrane region" description="Helical" evidence="9">
    <location>
        <begin position="235"/>
        <end position="255"/>
    </location>
</feature>
<evidence type="ECO:0000256" key="6">
    <source>
        <dbReference type="ARBA" id="ARBA00022840"/>
    </source>
</evidence>
<dbReference type="InterPro" id="IPR039421">
    <property type="entry name" value="Type_1_exporter"/>
</dbReference>
<dbReference type="Pfam" id="PF00664">
    <property type="entry name" value="ABC_membrane"/>
    <property type="match status" value="1"/>
</dbReference>
<accession>A0A9D1JH57</accession>
<dbReference type="PROSITE" id="PS50893">
    <property type="entry name" value="ABC_TRANSPORTER_2"/>
    <property type="match status" value="1"/>
</dbReference>
<evidence type="ECO:0000256" key="2">
    <source>
        <dbReference type="ARBA" id="ARBA00022448"/>
    </source>
</evidence>
<sequence>MKKLLIYMKGYWREAVIAPLFKMLEASFELLVPLVMAKIIDVGIRTQDVGYIWRMCALMIFLGVLGLTCSLTAQYFAAKSSMGFGTALREALFAHINQFSYSELDVIGTPTLVTRMTSDINQAQAGVNLVLRLFLRSPFIVVGAVFMAMTISVRLTVIFLVAVPLISLAIFLIVKITIPLYRKVQNTLDQVVRHTRENYVGARVVRAFSRQASETEQFEASSRELKGIQLQAGRISALMNPITYVLVNLAIIAILQAGSYSVDGGEITQGELTALINYMSQILLALVALANLIITVTRATASALRINEVFLHEPSMREGSLSETITAGNEAAMKAGEAAPKVAFRDVTFSYPGAQEPALSHISFTAMAGETIGIIGGTGSGKSTLVNLIPRFYDAASGQVAVDGQDVKDYTFAGLRRKIGMVPQKAVLFLGTIRQNMCWRVPEASEEEIWEALTLAQAREVVEGKPQGLEARVLAGGKNFSGGQRQRLTIARALTGRPEILVLDDSASALDFATDAALRRALKQGTKDMTVFLVSQRAATVREADKILVLDDGELVGQGTHRELLESCPVYREICLSQFSKEEVEGL</sequence>
<dbReference type="EMBL" id="DVHU01000109">
    <property type="protein sequence ID" value="HIR94166.1"/>
    <property type="molecule type" value="Genomic_DNA"/>
</dbReference>
<feature type="transmembrane region" description="Helical" evidence="9">
    <location>
        <begin position="133"/>
        <end position="151"/>
    </location>
</feature>
<evidence type="ECO:0000256" key="5">
    <source>
        <dbReference type="ARBA" id="ARBA00022741"/>
    </source>
</evidence>
<evidence type="ECO:0000256" key="8">
    <source>
        <dbReference type="ARBA" id="ARBA00023136"/>
    </source>
</evidence>
<gene>
    <name evidence="12" type="ORF">IAB98_12180</name>
</gene>
<keyword evidence="4 9" id="KW-0812">Transmembrane</keyword>
<dbReference type="InterPro" id="IPR017871">
    <property type="entry name" value="ABC_transporter-like_CS"/>
</dbReference>
<dbReference type="GO" id="GO:0005524">
    <property type="term" value="F:ATP binding"/>
    <property type="evidence" value="ECO:0007669"/>
    <property type="project" value="UniProtKB-KW"/>
</dbReference>
<dbReference type="PROSITE" id="PS00211">
    <property type="entry name" value="ABC_TRANSPORTER_1"/>
    <property type="match status" value="1"/>
</dbReference>
<evidence type="ECO:0000256" key="4">
    <source>
        <dbReference type="ARBA" id="ARBA00022692"/>
    </source>
</evidence>
<evidence type="ECO:0000259" key="10">
    <source>
        <dbReference type="PROSITE" id="PS50893"/>
    </source>
</evidence>
<dbReference type="FunFam" id="3.40.50.300:FF:000221">
    <property type="entry name" value="Multidrug ABC transporter ATP-binding protein"/>
    <property type="match status" value="1"/>
</dbReference>
<dbReference type="Pfam" id="PF00005">
    <property type="entry name" value="ABC_tran"/>
    <property type="match status" value="1"/>
</dbReference>
<dbReference type="Gene3D" id="1.20.1560.10">
    <property type="entry name" value="ABC transporter type 1, transmembrane domain"/>
    <property type="match status" value="1"/>
</dbReference>
<dbReference type="InterPro" id="IPR003593">
    <property type="entry name" value="AAA+_ATPase"/>
</dbReference>
<keyword evidence="2" id="KW-0813">Transport</keyword>
<name>A0A9D1JH57_9FIRM</name>
<dbReference type="SMART" id="SM00382">
    <property type="entry name" value="AAA"/>
    <property type="match status" value="1"/>
</dbReference>
<dbReference type="PANTHER" id="PTHR43394:SF1">
    <property type="entry name" value="ATP-BINDING CASSETTE SUB-FAMILY B MEMBER 10, MITOCHONDRIAL"/>
    <property type="match status" value="1"/>
</dbReference>
<dbReference type="GO" id="GO:0016887">
    <property type="term" value="F:ATP hydrolysis activity"/>
    <property type="evidence" value="ECO:0007669"/>
    <property type="project" value="InterPro"/>
</dbReference>
<protein>
    <submittedName>
        <fullName evidence="12">ABC transporter ATP-binding protein</fullName>
    </submittedName>
</protein>
<dbReference type="PROSITE" id="PS50929">
    <property type="entry name" value="ABC_TM1F"/>
    <property type="match status" value="1"/>
</dbReference>
<proteinExistence type="predicted"/>
<keyword evidence="8 9" id="KW-0472">Membrane</keyword>
<dbReference type="InterPro" id="IPR036640">
    <property type="entry name" value="ABC1_TM_sf"/>
</dbReference>
<dbReference type="SUPFAM" id="SSF52540">
    <property type="entry name" value="P-loop containing nucleoside triphosphate hydrolases"/>
    <property type="match status" value="1"/>
</dbReference>
<dbReference type="InterPro" id="IPR011527">
    <property type="entry name" value="ABC1_TM_dom"/>
</dbReference>
<comment type="caution">
    <text evidence="12">The sequence shown here is derived from an EMBL/GenBank/DDBJ whole genome shotgun (WGS) entry which is preliminary data.</text>
</comment>
<dbReference type="GO" id="GO:0015421">
    <property type="term" value="F:ABC-type oligopeptide transporter activity"/>
    <property type="evidence" value="ECO:0007669"/>
    <property type="project" value="TreeGrafter"/>
</dbReference>
<feature type="transmembrane region" description="Helical" evidence="9">
    <location>
        <begin position="52"/>
        <end position="73"/>
    </location>
</feature>
<keyword evidence="3" id="KW-1003">Cell membrane</keyword>
<dbReference type="GO" id="GO:0005886">
    <property type="term" value="C:plasma membrane"/>
    <property type="evidence" value="ECO:0007669"/>
    <property type="project" value="UniProtKB-SubCell"/>
</dbReference>
<reference evidence="12" key="2">
    <citation type="journal article" date="2021" name="PeerJ">
        <title>Extensive microbial diversity within the chicken gut microbiome revealed by metagenomics and culture.</title>
        <authorList>
            <person name="Gilroy R."/>
            <person name="Ravi A."/>
            <person name="Getino M."/>
            <person name="Pursley I."/>
            <person name="Horton D.L."/>
            <person name="Alikhan N.F."/>
            <person name="Baker D."/>
            <person name="Gharbi K."/>
            <person name="Hall N."/>
            <person name="Watson M."/>
            <person name="Adriaenssens E.M."/>
            <person name="Foster-Nyarko E."/>
            <person name="Jarju S."/>
            <person name="Secka A."/>
            <person name="Antonio M."/>
            <person name="Oren A."/>
            <person name="Chaudhuri R.R."/>
            <person name="La Ragione R."/>
            <person name="Hildebrand F."/>
            <person name="Pallen M.J."/>
        </authorList>
    </citation>
    <scope>NUCLEOTIDE SEQUENCE</scope>
    <source>
        <strain evidence="12">ChiSxjej1B13-7041</strain>
    </source>
</reference>